<dbReference type="Gene3D" id="3.40.630.10">
    <property type="entry name" value="Zn peptidases"/>
    <property type="match status" value="1"/>
</dbReference>
<evidence type="ECO:0000256" key="3">
    <source>
        <dbReference type="PROSITE-ProRule" id="PRU01379"/>
    </source>
</evidence>
<evidence type="ECO:0000259" key="4">
    <source>
        <dbReference type="PROSITE" id="PS52035"/>
    </source>
</evidence>
<comment type="similarity">
    <text evidence="2 3">Belongs to the peptidase M14 family.</text>
</comment>
<reference evidence="5 6" key="1">
    <citation type="submission" date="2022-01" db="EMBL/GenBank/DDBJ databases">
        <title>A chromosomal length assembly of Cordylochernes scorpioides.</title>
        <authorList>
            <person name="Zeh D."/>
            <person name="Zeh J."/>
        </authorList>
    </citation>
    <scope>NUCLEOTIDE SEQUENCE [LARGE SCALE GENOMIC DNA]</scope>
    <source>
        <strain evidence="5">IN4F17</strain>
        <tissue evidence="5">Whole Body</tissue>
    </source>
</reference>
<dbReference type="PANTHER" id="PTHR11705">
    <property type="entry name" value="PROTEASE FAMILY M14 CARBOXYPEPTIDASE A,B"/>
    <property type="match status" value="1"/>
</dbReference>
<dbReference type="SMART" id="SM00631">
    <property type="entry name" value="Zn_pept"/>
    <property type="match status" value="1"/>
</dbReference>
<evidence type="ECO:0000256" key="1">
    <source>
        <dbReference type="ARBA" id="ARBA00001947"/>
    </source>
</evidence>
<accession>A0ABY6JZA9</accession>
<proteinExistence type="inferred from homology"/>
<evidence type="ECO:0000313" key="6">
    <source>
        <dbReference type="Proteomes" id="UP001235939"/>
    </source>
</evidence>
<dbReference type="EMBL" id="CP092863">
    <property type="protein sequence ID" value="UYV60988.1"/>
    <property type="molecule type" value="Genomic_DNA"/>
</dbReference>
<name>A0ABY6JZA9_9ARAC</name>
<comment type="cofactor">
    <cofactor evidence="1">
        <name>Zn(2+)</name>
        <dbReference type="ChEBI" id="CHEBI:29105"/>
    </cofactor>
</comment>
<feature type="domain" description="Peptidase M14" evidence="4">
    <location>
        <begin position="49"/>
        <end position="315"/>
    </location>
</feature>
<organism evidence="5 6">
    <name type="scientific">Cordylochernes scorpioides</name>
    <dbReference type="NCBI Taxonomy" id="51811"/>
    <lineage>
        <taxon>Eukaryota</taxon>
        <taxon>Metazoa</taxon>
        <taxon>Ecdysozoa</taxon>
        <taxon>Arthropoda</taxon>
        <taxon>Chelicerata</taxon>
        <taxon>Arachnida</taxon>
        <taxon>Pseudoscorpiones</taxon>
        <taxon>Cheliferoidea</taxon>
        <taxon>Chernetidae</taxon>
        <taxon>Cordylochernes</taxon>
    </lineage>
</organism>
<dbReference type="InterPro" id="IPR000834">
    <property type="entry name" value="Peptidase_M14"/>
</dbReference>
<protein>
    <submittedName>
        <fullName evidence="5">SLC6A2</fullName>
    </submittedName>
</protein>
<dbReference type="PANTHER" id="PTHR11705:SF91">
    <property type="entry name" value="FI01817P-RELATED"/>
    <property type="match status" value="1"/>
</dbReference>
<evidence type="ECO:0000256" key="2">
    <source>
        <dbReference type="ARBA" id="ARBA00005988"/>
    </source>
</evidence>
<dbReference type="SUPFAM" id="SSF53187">
    <property type="entry name" value="Zn-dependent exopeptidases"/>
    <property type="match status" value="1"/>
</dbReference>
<dbReference type="Pfam" id="PF00246">
    <property type="entry name" value="Peptidase_M14"/>
    <property type="match status" value="1"/>
</dbReference>
<sequence length="315" mass="35838">MFAALLVGKCQIRRVIHRACEEENKLWTGNSTGPEDLLNSRSAVPFFSRYQRLGDIHRYIAGLASSNPELAGIQNIGTSTEGNVLQVIKPLCFWHSQIGAPRSNKSAIWLDGGMHAREWISPATVTYIATQLIHNYNSEPRVRKLVDMFDWYILSVANPDGYEYSHTEDRMWRKTRSRSSPLWFCRGADPNRNFGFQWNTVGASIRPCAETYAGTRAFSEPETKAIADFILRNKHRLKAFLTFHSYSQLWMTPWGYTALRPAQYKDMVGFCFSSTTRWSKTSLSPTGGCCSEGDFGIEEGPRHGVQSRYLDKHTM</sequence>
<dbReference type="PRINTS" id="PR00765">
    <property type="entry name" value="CRBOXYPTASEA"/>
</dbReference>
<dbReference type="Proteomes" id="UP001235939">
    <property type="component" value="Chromosome 01"/>
</dbReference>
<evidence type="ECO:0000313" key="5">
    <source>
        <dbReference type="EMBL" id="UYV60988.1"/>
    </source>
</evidence>
<comment type="caution">
    <text evidence="3">Lacks conserved residue(s) required for the propagation of feature annotation.</text>
</comment>
<gene>
    <name evidence="5" type="ORF">LAZ67_1003008</name>
</gene>
<dbReference type="PROSITE" id="PS52035">
    <property type="entry name" value="PEPTIDASE_M14"/>
    <property type="match status" value="1"/>
</dbReference>
<keyword evidence="6" id="KW-1185">Reference proteome</keyword>